<gene>
    <name evidence="2" type="ORF">C4B25_04180</name>
</gene>
<dbReference type="RefSeq" id="WP_131613823.1">
    <property type="nucleotide sequence ID" value="NZ_PSZP01000045.1"/>
</dbReference>
<organism evidence="2 3">
    <name type="scientific">Mycoplasma todarodis</name>
    <dbReference type="NCBI Taxonomy" id="1937191"/>
    <lineage>
        <taxon>Bacteria</taxon>
        <taxon>Bacillati</taxon>
        <taxon>Mycoplasmatota</taxon>
        <taxon>Mollicutes</taxon>
        <taxon>Mycoplasmataceae</taxon>
        <taxon>Mycoplasma</taxon>
    </lineage>
</organism>
<reference evidence="2 3" key="1">
    <citation type="submission" date="2018-02" db="EMBL/GenBank/DDBJ databases">
        <title>Mycoplasma marinum and Mycoplasma todarodis sp. nov., moderately halophilic and psychrotolerant mycoplasmas isolated from cephalopods.</title>
        <authorList>
            <person name="Viver T."/>
        </authorList>
    </citation>
    <scope>NUCLEOTIDE SEQUENCE [LARGE SCALE GENOMIC DNA]</scope>
    <source>
        <strain evidence="2 3">5H</strain>
    </source>
</reference>
<evidence type="ECO:0000256" key="1">
    <source>
        <dbReference type="SAM" id="Coils"/>
    </source>
</evidence>
<protein>
    <recommendedName>
        <fullName evidence="4">Flagellar FliJ protein</fullName>
    </recommendedName>
</protein>
<name>A0A4R0XJ57_9MOLU</name>
<evidence type="ECO:0000313" key="3">
    <source>
        <dbReference type="Proteomes" id="UP000291072"/>
    </source>
</evidence>
<dbReference type="Proteomes" id="UP000291072">
    <property type="component" value="Unassembled WGS sequence"/>
</dbReference>
<sequence>MKNKANQKTMTIRRVKKLIKEKNKMNSEIIEIENKNRIASEKMELLISLRETISDELSNNMYKNTHKITKKLNVKQSKNEHAIYNTQKLIADNKNKIENKKIIIKRMETSIKQLDRELLKQWEVKKYKIANEQTIELILN</sequence>
<comment type="caution">
    <text evidence="2">The sequence shown here is derived from an EMBL/GenBank/DDBJ whole genome shotgun (WGS) entry which is preliminary data.</text>
</comment>
<dbReference type="EMBL" id="PSZP01000045">
    <property type="protein sequence ID" value="TCG10444.1"/>
    <property type="molecule type" value="Genomic_DNA"/>
</dbReference>
<dbReference type="AlphaFoldDB" id="A0A4R0XJ57"/>
<proteinExistence type="predicted"/>
<keyword evidence="1" id="KW-0175">Coiled coil</keyword>
<evidence type="ECO:0008006" key="4">
    <source>
        <dbReference type="Google" id="ProtNLM"/>
    </source>
</evidence>
<evidence type="ECO:0000313" key="2">
    <source>
        <dbReference type="EMBL" id="TCG10444.1"/>
    </source>
</evidence>
<feature type="coiled-coil region" evidence="1">
    <location>
        <begin position="15"/>
        <end position="42"/>
    </location>
</feature>
<keyword evidence="3" id="KW-1185">Reference proteome</keyword>
<accession>A0A4R0XJ57</accession>